<accession>A0A1M4ZAP1</accession>
<name>A0A1M4ZAP1_9FIRM</name>
<organism evidence="2 3">
    <name type="scientific">Desulforamulus putei DSM 12395</name>
    <dbReference type="NCBI Taxonomy" id="1121429"/>
    <lineage>
        <taxon>Bacteria</taxon>
        <taxon>Bacillati</taxon>
        <taxon>Bacillota</taxon>
        <taxon>Clostridia</taxon>
        <taxon>Eubacteriales</taxon>
        <taxon>Peptococcaceae</taxon>
        <taxon>Desulforamulus</taxon>
    </lineage>
</organism>
<evidence type="ECO:0000256" key="1">
    <source>
        <dbReference type="SAM" id="Phobius"/>
    </source>
</evidence>
<keyword evidence="1" id="KW-0812">Transmembrane</keyword>
<dbReference type="AlphaFoldDB" id="A0A1M4ZAP1"/>
<dbReference type="EMBL" id="FQUY01000013">
    <property type="protein sequence ID" value="SHF14832.1"/>
    <property type="molecule type" value="Genomic_DNA"/>
</dbReference>
<protein>
    <submittedName>
        <fullName evidence="2">Uncharacterized protein</fullName>
    </submittedName>
</protein>
<proteinExistence type="predicted"/>
<dbReference type="RefSeq" id="WP_073239163.1">
    <property type="nucleotide sequence ID" value="NZ_FQUY01000013.1"/>
</dbReference>
<keyword evidence="1" id="KW-0472">Membrane</keyword>
<evidence type="ECO:0000313" key="3">
    <source>
        <dbReference type="Proteomes" id="UP000184148"/>
    </source>
</evidence>
<sequence length="237" mass="27366">MKILKNSFPQLPIEILKFLIAFSAYLLDPSTAAFANVARVSVVTLVAMSLYFVVSYFKYFTRPLIISISLENKVTGEDRTNYFYYTLNSEAERTVRVEIKIKKSSSLFSWIALRMLKGKPCGIIVNTVPEDYFTLIPEVNHLIRRYSSGFIIDLSEMVKQLLGKGQGTLTRCFEFIIAENRDADINCNCDVSIMPEYAIDKKSISFLHRLIYDVNDRDSKHLIKFYRDYNGLKKEIM</sequence>
<keyword evidence="3" id="KW-1185">Reference proteome</keyword>
<dbReference type="STRING" id="1121429.SAMN02745133_01925"/>
<dbReference type="Proteomes" id="UP000184148">
    <property type="component" value="Unassembled WGS sequence"/>
</dbReference>
<gene>
    <name evidence="2" type="ORF">SAMN02745133_01925</name>
</gene>
<evidence type="ECO:0000313" key="2">
    <source>
        <dbReference type="EMBL" id="SHF14832.1"/>
    </source>
</evidence>
<feature type="transmembrane region" description="Helical" evidence="1">
    <location>
        <begin position="33"/>
        <end position="54"/>
    </location>
</feature>
<reference evidence="3" key="1">
    <citation type="submission" date="2016-11" db="EMBL/GenBank/DDBJ databases">
        <authorList>
            <person name="Varghese N."/>
            <person name="Submissions S."/>
        </authorList>
    </citation>
    <scope>NUCLEOTIDE SEQUENCE [LARGE SCALE GENOMIC DNA]</scope>
    <source>
        <strain evidence="3">DSM 12395</strain>
    </source>
</reference>
<keyword evidence="1" id="KW-1133">Transmembrane helix</keyword>